<dbReference type="InterPro" id="IPR036291">
    <property type="entry name" value="NAD(P)-bd_dom_sf"/>
</dbReference>
<dbReference type="PANTHER" id="PTHR43000">
    <property type="entry name" value="DTDP-D-GLUCOSE 4,6-DEHYDRATASE-RELATED"/>
    <property type="match status" value="1"/>
</dbReference>
<dbReference type="InterPro" id="IPR001509">
    <property type="entry name" value="Epimerase_deHydtase"/>
</dbReference>
<evidence type="ECO:0000259" key="2">
    <source>
        <dbReference type="Pfam" id="PF01370"/>
    </source>
</evidence>
<dbReference type="SUPFAM" id="SSF51735">
    <property type="entry name" value="NAD(P)-binding Rossmann-fold domains"/>
    <property type="match status" value="1"/>
</dbReference>
<dbReference type="EMBL" id="JFCB01000050">
    <property type="protein sequence ID" value="KES03170.1"/>
    <property type="molecule type" value="Genomic_DNA"/>
</dbReference>
<dbReference type="eggNOG" id="COG0451">
    <property type="taxonomic scope" value="Bacteria"/>
</dbReference>
<protein>
    <submittedName>
        <fullName evidence="3">UDP-glucose 4-epimerase</fullName>
    </submittedName>
</protein>
<proteinExistence type="inferred from homology"/>
<dbReference type="AlphaFoldDB" id="A0A081XHZ7"/>
<name>A0A081XHZ7_STRTO</name>
<dbReference type="Proteomes" id="UP000028341">
    <property type="component" value="Unassembled WGS sequence"/>
</dbReference>
<dbReference type="OrthoDB" id="9801785at2"/>
<evidence type="ECO:0000313" key="3">
    <source>
        <dbReference type="EMBL" id="KES03170.1"/>
    </source>
</evidence>
<feature type="domain" description="NAD-dependent epimerase/dehydratase" evidence="2">
    <location>
        <begin position="12"/>
        <end position="246"/>
    </location>
</feature>
<dbReference type="RefSeq" id="WP_037940896.1">
    <property type="nucleotide sequence ID" value="NZ_JBFADL010000014.1"/>
</dbReference>
<dbReference type="Gene3D" id="3.40.50.720">
    <property type="entry name" value="NAD(P)-binding Rossmann-like Domain"/>
    <property type="match status" value="1"/>
</dbReference>
<reference evidence="3 4" key="1">
    <citation type="submission" date="2014-02" db="EMBL/GenBank/DDBJ databases">
        <title>The genome announcement of Streptomyces toyocaensis NRRL15009.</title>
        <authorList>
            <person name="Hong H.-J."/>
            <person name="Kwun M.J."/>
        </authorList>
    </citation>
    <scope>NUCLEOTIDE SEQUENCE [LARGE SCALE GENOMIC DNA]</scope>
    <source>
        <strain evidence="3 4">NRRL 15009</strain>
    </source>
</reference>
<dbReference type="Pfam" id="PF01370">
    <property type="entry name" value="Epimerase"/>
    <property type="match status" value="1"/>
</dbReference>
<evidence type="ECO:0000256" key="1">
    <source>
        <dbReference type="ARBA" id="ARBA00007637"/>
    </source>
</evidence>
<evidence type="ECO:0000313" key="4">
    <source>
        <dbReference type="Proteomes" id="UP000028341"/>
    </source>
</evidence>
<accession>A0A081XHZ7</accession>
<dbReference type="STRING" id="55952.BU52_32100"/>
<organism evidence="3 4">
    <name type="scientific">Streptomyces toyocaensis</name>
    <dbReference type="NCBI Taxonomy" id="55952"/>
    <lineage>
        <taxon>Bacteria</taxon>
        <taxon>Bacillati</taxon>
        <taxon>Actinomycetota</taxon>
        <taxon>Actinomycetes</taxon>
        <taxon>Kitasatosporales</taxon>
        <taxon>Streptomycetaceae</taxon>
        <taxon>Streptomyces</taxon>
    </lineage>
</organism>
<comment type="caution">
    <text evidence="3">The sequence shown here is derived from an EMBL/GenBank/DDBJ whole genome shotgun (WGS) entry which is preliminary data.</text>
</comment>
<comment type="similarity">
    <text evidence="1">Belongs to the NAD(P)-dependent epimerase/dehydratase family.</text>
</comment>
<keyword evidence="4" id="KW-1185">Reference proteome</keyword>
<sequence length="347" mass="37793">MNTVTPASPVSLVTGGAGFIGSHVARELLARGHRVVVLDDLSGGTAANVPDGAEFRHGSVCDPEVVDAVFASHRIDYVFHLAAYAAEGLSHFIKRFNYMNNVVGSVNLINAAVNAGTVKCFVFTSSIAVYGANQLPMSEDLVPAPEDPYGIAKFSVEQELRVSHEMFGLPYVIFRPHNVYGEYQNIGDRYRNVIGIFMNQALRGEEFTVFGDGEQTRAFSYIKDVAPAIARSVELPGAYNEIFNIGGDQVYSVNRIAAAVCEAMGVELRVNHLPERNEVRDAYATHEKAHKVFGAPGLPIGLEEGIGRMAAWVKEVGPQEPSVFSGIEVVRNLPPSWRAALEERRTI</sequence>
<gene>
    <name evidence="3" type="ORF">BU52_32100</name>
</gene>